<sequence length="139" mass="15656">CCSLLVPFSEAAMREAKARAVARAQVAKVGHRLSTSSRWLVGKFAYSMNLGCLDLSSLFHVQQTSDCEHIDLPNITVQKSGTTTKFFAVNEEKNRKLNNPEDSEQRLKLKENLKVELCSRDLWRKFHSLGTEMIITKAG</sequence>
<evidence type="ECO:0000256" key="4">
    <source>
        <dbReference type="ARBA" id="ARBA00023242"/>
    </source>
</evidence>
<keyword evidence="8" id="KW-1185">Reference proteome</keyword>
<dbReference type="InterPro" id="IPR036960">
    <property type="entry name" value="T-box_sf"/>
</dbReference>
<reference evidence="7" key="2">
    <citation type="submission" date="2023-05" db="EMBL/GenBank/DDBJ databases">
        <authorList>
            <person name="Fouks B."/>
        </authorList>
    </citation>
    <scope>NUCLEOTIDE SEQUENCE</scope>
    <source>
        <strain evidence="7">Stay&amp;Tobe</strain>
        <tissue evidence="7">Testes</tissue>
    </source>
</reference>
<organism evidence="7 8">
    <name type="scientific">Diploptera punctata</name>
    <name type="common">Pacific beetle cockroach</name>
    <dbReference type="NCBI Taxonomy" id="6984"/>
    <lineage>
        <taxon>Eukaryota</taxon>
        <taxon>Metazoa</taxon>
        <taxon>Ecdysozoa</taxon>
        <taxon>Arthropoda</taxon>
        <taxon>Hexapoda</taxon>
        <taxon>Insecta</taxon>
        <taxon>Pterygota</taxon>
        <taxon>Neoptera</taxon>
        <taxon>Polyneoptera</taxon>
        <taxon>Dictyoptera</taxon>
        <taxon>Blattodea</taxon>
        <taxon>Blaberoidea</taxon>
        <taxon>Blaberidae</taxon>
        <taxon>Diplopterinae</taxon>
        <taxon>Diploptera</taxon>
    </lineage>
</organism>
<dbReference type="GO" id="GO:0003700">
    <property type="term" value="F:DNA-binding transcription factor activity"/>
    <property type="evidence" value="ECO:0007669"/>
    <property type="project" value="InterPro"/>
</dbReference>
<dbReference type="GO" id="GO:0003677">
    <property type="term" value="F:DNA binding"/>
    <property type="evidence" value="ECO:0007669"/>
    <property type="project" value="UniProtKB-UniRule"/>
</dbReference>
<dbReference type="Gene3D" id="2.60.40.820">
    <property type="entry name" value="Transcription factor, T-box"/>
    <property type="match status" value="1"/>
</dbReference>
<feature type="domain" description="T-box" evidence="6">
    <location>
        <begin position="117"/>
        <end position="139"/>
    </location>
</feature>
<evidence type="ECO:0000313" key="7">
    <source>
        <dbReference type="EMBL" id="KAJ9591740.1"/>
    </source>
</evidence>
<feature type="non-terminal residue" evidence="7">
    <location>
        <position position="139"/>
    </location>
</feature>
<dbReference type="GO" id="GO:0045893">
    <property type="term" value="P:positive regulation of DNA-templated transcription"/>
    <property type="evidence" value="ECO:0007669"/>
    <property type="project" value="InterPro"/>
</dbReference>
<protein>
    <recommendedName>
        <fullName evidence="6">T-box domain-containing protein</fullName>
    </recommendedName>
</protein>
<keyword evidence="1" id="KW-0805">Transcription regulation</keyword>
<feature type="non-terminal residue" evidence="7">
    <location>
        <position position="1"/>
    </location>
</feature>
<keyword evidence="2 5" id="KW-0238">DNA-binding</keyword>
<evidence type="ECO:0000256" key="1">
    <source>
        <dbReference type="ARBA" id="ARBA00023015"/>
    </source>
</evidence>
<comment type="subcellular location">
    <subcellularLocation>
        <location evidence="5">Nucleus</location>
    </subcellularLocation>
</comment>
<dbReference type="SUPFAM" id="SSF49417">
    <property type="entry name" value="p53-like transcription factors"/>
    <property type="match status" value="1"/>
</dbReference>
<evidence type="ECO:0000313" key="8">
    <source>
        <dbReference type="Proteomes" id="UP001233999"/>
    </source>
</evidence>
<comment type="caution">
    <text evidence="7">The sequence shown here is derived from an EMBL/GenBank/DDBJ whole genome shotgun (WGS) entry which is preliminary data.</text>
</comment>
<reference evidence="7" key="1">
    <citation type="journal article" date="2023" name="IScience">
        <title>Live-bearing cockroach genome reveals convergent evolutionary mechanisms linked to viviparity in insects and beyond.</title>
        <authorList>
            <person name="Fouks B."/>
            <person name="Harrison M.C."/>
            <person name="Mikhailova A.A."/>
            <person name="Marchal E."/>
            <person name="English S."/>
            <person name="Carruthers M."/>
            <person name="Jennings E.C."/>
            <person name="Chiamaka E.L."/>
            <person name="Frigard R.A."/>
            <person name="Pippel M."/>
            <person name="Attardo G.M."/>
            <person name="Benoit J.B."/>
            <person name="Bornberg-Bauer E."/>
            <person name="Tobe S.S."/>
        </authorList>
    </citation>
    <scope>NUCLEOTIDE SEQUENCE</scope>
    <source>
        <strain evidence="7">Stay&amp;Tobe</strain>
    </source>
</reference>
<dbReference type="EMBL" id="JASPKZ010003857">
    <property type="protein sequence ID" value="KAJ9591740.1"/>
    <property type="molecule type" value="Genomic_DNA"/>
</dbReference>
<gene>
    <name evidence="7" type="ORF">L9F63_001676</name>
</gene>
<dbReference type="GO" id="GO:0006357">
    <property type="term" value="P:regulation of transcription by RNA polymerase II"/>
    <property type="evidence" value="ECO:0007669"/>
    <property type="project" value="UniProtKB-ARBA"/>
</dbReference>
<dbReference type="PROSITE" id="PS50252">
    <property type="entry name" value="TBOX_3"/>
    <property type="match status" value="1"/>
</dbReference>
<accession>A0AAD8A303</accession>
<evidence type="ECO:0000259" key="6">
    <source>
        <dbReference type="PROSITE" id="PS50252"/>
    </source>
</evidence>
<dbReference type="InterPro" id="IPR046360">
    <property type="entry name" value="T-box_DNA-bd"/>
</dbReference>
<comment type="caution">
    <text evidence="5">Lacks conserved residue(s) required for the propagation of feature annotation.</text>
</comment>
<dbReference type="Proteomes" id="UP001233999">
    <property type="component" value="Unassembled WGS sequence"/>
</dbReference>
<dbReference type="InterPro" id="IPR008967">
    <property type="entry name" value="p53-like_TF_DNA-bd_sf"/>
</dbReference>
<proteinExistence type="predicted"/>
<dbReference type="AlphaFoldDB" id="A0AAD8A303"/>
<evidence type="ECO:0000256" key="5">
    <source>
        <dbReference type="PROSITE-ProRule" id="PRU00201"/>
    </source>
</evidence>
<name>A0AAD8A303_DIPPU</name>
<keyword evidence="4 5" id="KW-0539">Nucleus</keyword>
<evidence type="ECO:0000256" key="2">
    <source>
        <dbReference type="ARBA" id="ARBA00023125"/>
    </source>
</evidence>
<dbReference type="GO" id="GO:0005634">
    <property type="term" value="C:nucleus"/>
    <property type="evidence" value="ECO:0007669"/>
    <property type="project" value="UniProtKB-SubCell"/>
</dbReference>
<evidence type="ECO:0000256" key="3">
    <source>
        <dbReference type="ARBA" id="ARBA00023163"/>
    </source>
</evidence>
<keyword evidence="3" id="KW-0804">Transcription</keyword>